<dbReference type="InterPro" id="IPR035937">
    <property type="entry name" value="FPG_N"/>
</dbReference>
<evidence type="ECO:0000256" key="8">
    <source>
        <dbReference type="ARBA" id="ARBA00023268"/>
    </source>
</evidence>
<evidence type="ECO:0000259" key="11">
    <source>
        <dbReference type="SMART" id="SM00898"/>
    </source>
</evidence>
<dbReference type="SMART" id="SM00898">
    <property type="entry name" value="Fapy_DNA_glyco"/>
    <property type="match status" value="1"/>
</dbReference>
<name>A0ABY8QYC7_9MICO</name>
<proteinExistence type="inferred from homology"/>
<keyword evidence="6" id="KW-0234">DNA repair</keyword>
<dbReference type="CDD" id="cd08970">
    <property type="entry name" value="AcNei1_N"/>
    <property type="match status" value="1"/>
</dbReference>
<dbReference type="InterPro" id="IPR015886">
    <property type="entry name" value="H2TH_FPG"/>
</dbReference>
<evidence type="ECO:0000256" key="1">
    <source>
        <dbReference type="ARBA" id="ARBA00009409"/>
    </source>
</evidence>
<accession>A0ABY8QYC7</accession>
<dbReference type="Pfam" id="PF06831">
    <property type="entry name" value="H2TH"/>
    <property type="match status" value="1"/>
</dbReference>
<evidence type="ECO:0000256" key="9">
    <source>
        <dbReference type="ARBA" id="ARBA00023295"/>
    </source>
</evidence>
<gene>
    <name evidence="13" type="ORF">LWF01_09275</name>
</gene>
<organism evidence="13 14">
    <name type="scientific">Saxibacter everestensis</name>
    <dbReference type="NCBI Taxonomy" id="2909229"/>
    <lineage>
        <taxon>Bacteria</taxon>
        <taxon>Bacillati</taxon>
        <taxon>Actinomycetota</taxon>
        <taxon>Actinomycetes</taxon>
        <taxon>Micrococcales</taxon>
        <taxon>Brevibacteriaceae</taxon>
        <taxon>Saxibacter</taxon>
    </lineage>
</organism>
<evidence type="ECO:0000256" key="10">
    <source>
        <dbReference type="SAM" id="MobiDB-lite"/>
    </source>
</evidence>
<evidence type="ECO:0000256" key="5">
    <source>
        <dbReference type="ARBA" id="ARBA00023125"/>
    </source>
</evidence>
<dbReference type="SUPFAM" id="SSF46946">
    <property type="entry name" value="S13-like H2TH domain"/>
    <property type="match status" value="1"/>
</dbReference>
<keyword evidence="7" id="KW-0456">Lyase</keyword>
<keyword evidence="9" id="KW-0326">Glycosidase</keyword>
<dbReference type="Gene3D" id="1.10.8.50">
    <property type="match status" value="1"/>
</dbReference>
<feature type="domain" description="Formamidopyrimidine-DNA glycosylase catalytic" evidence="11">
    <location>
        <begin position="2"/>
        <end position="159"/>
    </location>
</feature>
<dbReference type="InterPro" id="IPR012319">
    <property type="entry name" value="FPG_cat"/>
</dbReference>
<keyword evidence="14" id="KW-1185">Reference proteome</keyword>
<dbReference type="EMBL" id="CP090958">
    <property type="protein sequence ID" value="WGW13908.1"/>
    <property type="molecule type" value="Genomic_DNA"/>
</dbReference>
<evidence type="ECO:0000313" key="13">
    <source>
        <dbReference type="EMBL" id="WGW13908.1"/>
    </source>
</evidence>
<evidence type="ECO:0000256" key="7">
    <source>
        <dbReference type="ARBA" id="ARBA00023239"/>
    </source>
</evidence>
<keyword evidence="5" id="KW-0238">DNA-binding</keyword>
<dbReference type="SMART" id="SM01232">
    <property type="entry name" value="H2TH"/>
    <property type="match status" value="1"/>
</dbReference>
<dbReference type="Proteomes" id="UP001209083">
    <property type="component" value="Chromosome"/>
</dbReference>
<dbReference type="InterPro" id="IPR010979">
    <property type="entry name" value="Ribosomal_uS13-like_H2TH"/>
</dbReference>
<keyword evidence="8" id="KW-0511">Multifunctional enzyme</keyword>
<evidence type="ECO:0000256" key="6">
    <source>
        <dbReference type="ARBA" id="ARBA00023204"/>
    </source>
</evidence>
<evidence type="ECO:0000259" key="12">
    <source>
        <dbReference type="SMART" id="SM01232"/>
    </source>
</evidence>
<dbReference type="PANTHER" id="PTHR42697:SF3">
    <property type="entry name" value="ENDONUCLEASE 8 1"/>
    <property type="match status" value="1"/>
</dbReference>
<keyword evidence="3" id="KW-0227">DNA damage</keyword>
<feature type="region of interest" description="Disordered" evidence="10">
    <location>
        <begin position="92"/>
        <end position="132"/>
    </location>
</feature>
<evidence type="ECO:0000256" key="4">
    <source>
        <dbReference type="ARBA" id="ARBA00022801"/>
    </source>
</evidence>
<protein>
    <recommendedName>
        <fullName evidence="2">DNA-(apurinic or apyrimidinic site) lyase</fullName>
        <ecNumber evidence="2">4.2.99.18</ecNumber>
    </recommendedName>
</protein>
<reference evidence="13 14" key="1">
    <citation type="submission" date="2023-05" db="EMBL/GenBank/DDBJ databases">
        <title>Lithophilousrod everest ZFBP1038 complete genpme.</title>
        <authorList>
            <person name="Tian M."/>
        </authorList>
    </citation>
    <scope>NUCLEOTIDE SEQUENCE [LARGE SCALE GENOMIC DNA]</scope>
    <source>
        <strain evidence="13 14">ZFBP1038</strain>
    </source>
</reference>
<evidence type="ECO:0000256" key="3">
    <source>
        <dbReference type="ARBA" id="ARBA00022763"/>
    </source>
</evidence>
<dbReference type="SUPFAM" id="SSF81624">
    <property type="entry name" value="N-terminal domain of MutM-like DNA repair proteins"/>
    <property type="match status" value="1"/>
</dbReference>
<evidence type="ECO:0000256" key="2">
    <source>
        <dbReference type="ARBA" id="ARBA00012720"/>
    </source>
</evidence>
<dbReference type="EC" id="4.2.99.18" evidence="2"/>
<dbReference type="Gene3D" id="3.20.190.10">
    <property type="entry name" value="MutM-like, N-terminal"/>
    <property type="match status" value="1"/>
</dbReference>
<comment type="similarity">
    <text evidence="1">Belongs to the FPG family.</text>
</comment>
<evidence type="ECO:0000313" key="14">
    <source>
        <dbReference type="Proteomes" id="UP001209083"/>
    </source>
</evidence>
<feature type="domain" description="Formamidopyrimidine-DNA glycosylase H2TH DNA-binding" evidence="12">
    <location>
        <begin position="173"/>
        <end position="265"/>
    </location>
</feature>
<dbReference type="RefSeq" id="WP_349640731.1">
    <property type="nucleotide sequence ID" value="NZ_CP090958.1"/>
</dbReference>
<dbReference type="SUPFAM" id="SSF57716">
    <property type="entry name" value="Glucocorticoid receptor-like (DNA-binding domain)"/>
    <property type="match status" value="1"/>
</dbReference>
<keyword evidence="4" id="KW-0378">Hydrolase</keyword>
<dbReference type="PANTHER" id="PTHR42697">
    <property type="entry name" value="ENDONUCLEASE 8"/>
    <property type="match status" value="1"/>
</dbReference>
<sequence>MPEGHSIHRLSRAFDELFGGQRLSASSPQGRFTRGAEILDGLKLTASEAFGKQLFLGFGGAAKEPAHWLRVHLGLYGAWTFAGDRNFHGPHAIGAPRRRVGEEEKALPPDATVGPSGGQTDPPDSADERFVPPAPRGAVRLRLLGDHGCADLNGPTACEVITETEMAGVLARLGPDPLRSDSDPERFIQKSRARRVAIGSLLMDQAVLAGVGNIYRAESLFRAGVDPYTPGSKLPGDVLNSIWQDLRVLMADGVAQGKIVIRPDPEEPFFVYRRTGMGCFVCGSPIAEAKLQARRLFWCPGCQS</sequence>